<dbReference type="EMBL" id="JAHHUM010000441">
    <property type="protein sequence ID" value="KAK5619827.1"/>
    <property type="molecule type" value="Genomic_DNA"/>
</dbReference>
<accession>A0AAV9SEP8</accession>
<protein>
    <submittedName>
        <fullName evidence="1">Uncharacterized protein</fullName>
    </submittedName>
</protein>
<comment type="caution">
    <text evidence="1">The sequence shown here is derived from an EMBL/GenBank/DDBJ whole genome shotgun (WGS) entry which is preliminary data.</text>
</comment>
<evidence type="ECO:0000313" key="1">
    <source>
        <dbReference type="EMBL" id="KAK5619827.1"/>
    </source>
</evidence>
<gene>
    <name evidence="1" type="ORF">CRENBAI_006784</name>
</gene>
<sequence length="243" mass="26088">MGVMKSQTRVPSITVSSHGNRFLMAGREEILRSHSFHRDDNVPSQRSAGLPPPLVTVVGEAHCYPPLSGAGRCYGQNRFEDRSRSFSMASPKSLPGPSFLPLTSSGRSTLGITLQAYITDGVHHPVRIAAREQDRRPSAAANGQPSIDQKEWEIHLVHSDSMSPNIPGTYIGQSTLPEGELNTSLDGAPQGVPQADPNYALGPAQVCPAPSRSKRSHKLTIPILVVISGHSSAPCFFHPSSKT</sequence>
<reference evidence="1 2" key="1">
    <citation type="submission" date="2021-06" db="EMBL/GenBank/DDBJ databases">
        <authorList>
            <person name="Palmer J.M."/>
        </authorList>
    </citation>
    <scope>NUCLEOTIDE SEQUENCE [LARGE SCALE GENOMIC DNA]</scope>
    <source>
        <strain evidence="1 2">MEX-2019</strain>
        <tissue evidence="1">Muscle</tissue>
    </source>
</reference>
<proteinExistence type="predicted"/>
<keyword evidence="2" id="KW-1185">Reference proteome</keyword>
<dbReference type="AlphaFoldDB" id="A0AAV9SEP8"/>
<dbReference type="Proteomes" id="UP001311232">
    <property type="component" value="Unassembled WGS sequence"/>
</dbReference>
<organism evidence="1 2">
    <name type="scientific">Crenichthys baileyi</name>
    <name type="common">White River springfish</name>
    <dbReference type="NCBI Taxonomy" id="28760"/>
    <lineage>
        <taxon>Eukaryota</taxon>
        <taxon>Metazoa</taxon>
        <taxon>Chordata</taxon>
        <taxon>Craniata</taxon>
        <taxon>Vertebrata</taxon>
        <taxon>Euteleostomi</taxon>
        <taxon>Actinopterygii</taxon>
        <taxon>Neopterygii</taxon>
        <taxon>Teleostei</taxon>
        <taxon>Neoteleostei</taxon>
        <taxon>Acanthomorphata</taxon>
        <taxon>Ovalentaria</taxon>
        <taxon>Atherinomorphae</taxon>
        <taxon>Cyprinodontiformes</taxon>
        <taxon>Goodeidae</taxon>
        <taxon>Crenichthys</taxon>
    </lineage>
</organism>
<name>A0AAV9SEP8_9TELE</name>
<evidence type="ECO:0000313" key="2">
    <source>
        <dbReference type="Proteomes" id="UP001311232"/>
    </source>
</evidence>